<dbReference type="InterPro" id="IPR036388">
    <property type="entry name" value="WH-like_DNA-bd_sf"/>
</dbReference>
<protein>
    <recommendedName>
        <fullName evidence="2">HTH HARE-type domain-containing protein</fullName>
    </recommendedName>
</protein>
<dbReference type="Proteomes" id="UP000230869">
    <property type="component" value="Unassembled WGS sequence"/>
</dbReference>
<dbReference type="Gene3D" id="1.10.10.1250">
    <property type="entry name" value="RNA polymerase, subunit delta, N-terminal domain"/>
    <property type="match status" value="1"/>
</dbReference>
<dbReference type="Pfam" id="PF05066">
    <property type="entry name" value="HARE-HTH"/>
    <property type="match status" value="1"/>
</dbReference>
<dbReference type="InterPro" id="IPR000943">
    <property type="entry name" value="RNA_pol_sigma70"/>
</dbReference>
<proteinExistence type="predicted"/>
<dbReference type="SUPFAM" id="SSF88659">
    <property type="entry name" value="Sigma3 and sigma4 domains of RNA polymerase sigma factors"/>
    <property type="match status" value="1"/>
</dbReference>
<evidence type="ECO:0000259" key="2">
    <source>
        <dbReference type="PROSITE" id="PS51913"/>
    </source>
</evidence>
<dbReference type="GO" id="GO:0006352">
    <property type="term" value="P:DNA-templated transcription initiation"/>
    <property type="evidence" value="ECO:0007669"/>
    <property type="project" value="InterPro"/>
</dbReference>
<dbReference type="GO" id="GO:0003700">
    <property type="term" value="F:DNA-binding transcription factor activity"/>
    <property type="evidence" value="ECO:0007669"/>
    <property type="project" value="InterPro"/>
</dbReference>
<dbReference type="PROSITE" id="PS00716">
    <property type="entry name" value="SIGMA70_2"/>
    <property type="match status" value="1"/>
</dbReference>
<dbReference type="PRINTS" id="PR00046">
    <property type="entry name" value="SIGMA70FCT"/>
</dbReference>
<reference evidence="3 4" key="1">
    <citation type="submission" date="2017-09" db="EMBL/GenBank/DDBJ databases">
        <title>Depth-based differentiation of microbial function through sediment-hosted aquifers and enrichment of novel symbionts in the deep terrestrial subsurface.</title>
        <authorList>
            <person name="Probst A.J."/>
            <person name="Ladd B."/>
            <person name="Jarett J.K."/>
            <person name="Geller-Mcgrath D.E."/>
            <person name="Sieber C.M."/>
            <person name="Emerson J.B."/>
            <person name="Anantharaman K."/>
            <person name="Thomas B.C."/>
            <person name="Malmstrom R."/>
            <person name="Stieglmeier M."/>
            <person name="Klingl A."/>
            <person name="Woyke T."/>
            <person name="Ryan C.M."/>
            <person name="Banfield J.F."/>
        </authorList>
    </citation>
    <scope>NUCLEOTIDE SEQUENCE [LARGE SCALE GENOMIC DNA]</scope>
    <source>
        <strain evidence="3">CG11_big_fil_rev_8_21_14_0_20_39_10</strain>
    </source>
</reference>
<dbReference type="Pfam" id="PF04545">
    <property type="entry name" value="Sigma70_r4"/>
    <property type="match status" value="1"/>
</dbReference>
<dbReference type="PANTHER" id="PTHR30603:SF47">
    <property type="entry name" value="RNA POLYMERASE SIGMA FACTOR SIGD, CHLOROPLASTIC"/>
    <property type="match status" value="1"/>
</dbReference>
<dbReference type="InterPro" id="IPR050239">
    <property type="entry name" value="Sigma-70_RNA_pol_init_factors"/>
</dbReference>
<keyword evidence="1" id="KW-0804">Transcription</keyword>
<gene>
    <name evidence="3" type="ORF">COV49_02320</name>
</gene>
<dbReference type="InterPro" id="IPR007630">
    <property type="entry name" value="RNA_pol_sigma70_r4"/>
</dbReference>
<sequence>MENISILDQIISNQKAEEVAKLNTVEIVNNLFTELSERERDILSRRFSLHGKGKETLENVGGVHSLTRERIRQIETSAIKKLRQLKNLEEYVDTLKKVISQLLEEHGGLMEKEYLLDALVIFSANGESRDGDLRNLHKSHIDFLISKLLHQEFEEANNLKHFKNSYKLKYQVLDHLEELAQDLFKKIQEAKKVFKTHELIDLLIGSDVYDKHKEKFDINYNIDLSNVLGSDWFEEKMDVINTNKILYSLLRAHKNIGQNKLGHWGVHDWRDIRPKTINDKIYLVLKNHGKPMHFTEIANKINKISFDKKKANAATVHNELILDKKYVLVGRGLYGLNEWGYKKGTVSDVIVDVLKEAGAPLDREEIIKRVLDKRLVKKTTIVLALMDKDIFKKIDGKYELVAQHVTRNT</sequence>
<name>A0A2M6K987_9BACT</name>
<dbReference type="Gene3D" id="1.10.10.10">
    <property type="entry name" value="Winged helix-like DNA-binding domain superfamily/Winged helix DNA-binding domain"/>
    <property type="match status" value="1"/>
</dbReference>
<dbReference type="AlphaFoldDB" id="A0A2M6K987"/>
<dbReference type="InterPro" id="IPR013324">
    <property type="entry name" value="RNA_pol_sigma_r3/r4-like"/>
</dbReference>
<dbReference type="PROSITE" id="PS51913">
    <property type="entry name" value="HTH_HARE"/>
    <property type="match status" value="1"/>
</dbReference>
<dbReference type="InterPro" id="IPR007759">
    <property type="entry name" value="Asxl_HARE-HTH"/>
</dbReference>
<dbReference type="EMBL" id="PCWW01000038">
    <property type="protein sequence ID" value="PIR13424.1"/>
    <property type="molecule type" value="Genomic_DNA"/>
</dbReference>
<comment type="caution">
    <text evidence="3">The sequence shown here is derived from an EMBL/GenBank/DDBJ whole genome shotgun (WGS) entry which is preliminary data.</text>
</comment>
<dbReference type="InterPro" id="IPR038087">
    <property type="entry name" value="RNAP_delta_N_dom_sf"/>
</dbReference>
<organism evidence="3 4">
    <name type="scientific">Candidatus Falkowbacteria bacterium CG11_big_fil_rev_8_21_14_0_20_39_10</name>
    <dbReference type="NCBI Taxonomy" id="1974570"/>
    <lineage>
        <taxon>Bacteria</taxon>
        <taxon>Candidatus Falkowiibacteriota</taxon>
    </lineage>
</organism>
<feature type="domain" description="HTH HARE-type" evidence="2">
    <location>
        <begin position="275"/>
        <end position="339"/>
    </location>
</feature>
<evidence type="ECO:0000313" key="3">
    <source>
        <dbReference type="EMBL" id="PIR13424.1"/>
    </source>
</evidence>
<evidence type="ECO:0000313" key="4">
    <source>
        <dbReference type="Proteomes" id="UP000230869"/>
    </source>
</evidence>
<evidence type="ECO:0000256" key="1">
    <source>
        <dbReference type="ARBA" id="ARBA00023163"/>
    </source>
</evidence>
<accession>A0A2M6K987</accession>
<dbReference type="PANTHER" id="PTHR30603">
    <property type="entry name" value="RNA POLYMERASE SIGMA FACTOR RPO"/>
    <property type="match status" value="1"/>
</dbReference>